<dbReference type="SMART" id="SM01264">
    <property type="entry name" value="M16C_associated"/>
    <property type="match status" value="1"/>
</dbReference>
<comment type="caution">
    <text evidence="17">The sequence shown here is derived from an EMBL/GenBank/DDBJ whole genome shotgun (WGS) entry which is preliminary data.</text>
</comment>
<evidence type="ECO:0000259" key="16">
    <source>
        <dbReference type="SMART" id="SM01264"/>
    </source>
</evidence>
<dbReference type="Pfam" id="PF08367">
    <property type="entry name" value="M16C_assoc"/>
    <property type="match status" value="1"/>
</dbReference>
<dbReference type="GO" id="GO:0046872">
    <property type="term" value="F:metal ion binding"/>
    <property type="evidence" value="ECO:0007669"/>
    <property type="project" value="UniProtKB-KW"/>
</dbReference>
<evidence type="ECO:0000256" key="11">
    <source>
        <dbReference type="ARBA" id="ARBA00022946"/>
    </source>
</evidence>
<keyword evidence="18" id="KW-1185">Reference proteome</keyword>
<protein>
    <recommendedName>
        <fullName evidence="6">Presequence protease, mitochondrial</fullName>
    </recommendedName>
    <alternativeName>
        <fullName evidence="14">Pitrilysin metalloproteinase</fullName>
    </alternativeName>
</protein>
<dbReference type="GO" id="GO:0005759">
    <property type="term" value="C:mitochondrial matrix"/>
    <property type="evidence" value="ECO:0007669"/>
    <property type="project" value="UniProtKB-SubCell"/>
</dbReference>
<dbReference type="STRING" id="5486.A0A367YF89"/>
<comment type="cofactor">
    <cofactor evidence="1">
        <name>Zn(2+)</name>
        <dbReference type="ChEBI" id="CHEBI:29105"/>
    </cofactor>
</comment>
<reference evidence="17 18" key="1">
    <citation type="submission" date="2018-06" db="EMBL/GenBank/DDBJ databases">
        <title>Whole genome sequencing of Candida tropicalis (genome annotated by CSBL at Korea University).</title>
        <authorList>
            <person name="Ahn J."/>
        </authorList>
    </citation>
    <scope>NUCLEOTIDE SEQUENCE [LARGE SCALE GENOMIC DNA]</scope>
    <source>
        <strain evidence="17 18">ATCC 20962</strain>
    </source>
</reference>
<dbReference type="GO" id="GO:0005758">
    <property type="term" value="C:mitochondrial intermembrane space"/>
    <property type="evidence" value="ECO:0007669"/>
    <property type="project" value="UniProtKB-SubCell"/>
</dbReference>
<dbReference type="FunFam" id="3.30.830.10:FF:000009">
    <property type="entry name" value="Presequence protease, mitochondrial"/>
    <property type="match status" value="1"/>
</dbReference>
<evidence type="ECO:0000256" key="4">
    <source>
        <dbReference type="ARBA" id="ARBA00007575"/>
    </source>
</evidence>
<evidence type="ECO:0000256" key="1">
    <source>
        <dbReference type="ARBA" id="ARBA00001947"/>
    </source>
</evidence>
<dbReference type="InterPro" id="IPR007863">
    <property type="entry name" value="Peptidase_M16_C"/>
</dbReference>
<evidence type="ECO:0000256" key="7">
    <source>
        <dbReference type="ARBA" id="ARBA00022670"/>
    </source>
</evidence>
<evidence type="ECO:0000256" key="6">
    <source>
        <dbReference type="ARBA" id="ARBA00020167"/>
    </source>
</evidence>
<sequence length="1031" mass="116224">MLSARLKQSQKLQGVIRRYASTDSLAPTLRKYPVGLQLHGYEIMQTTPIPEFSLVAVSLKHLNSGSSHLHLDSSNDSNNVFLIAFKTNPPDNTGVPHILEHTTLCGSSKYPVRDPFFKMTNRSLSNFMNAMTGHDYTFYPFATTNAKDFENLMDVYLSSVLEPNLNYTDFLQEGWRLENQDVNDIKSKLEFKGVVYNEMKGQYSNSAYYFYIKYLEAIYPSLNNSGGDPKRMVNLAYEDLIQFHSKNYHPSNSKTFTYGNLPLEVHLRRLNDYFKYFGKRTPSVDVKQPIFATDDSAIFDIIVPGPVDTMSGKDLADQYSSSVTWALGNPLEPDMQYDVFKWKILNSLFFDGHNSPFYQELIESGYGDDFSANTGLDATSALLSFTVGLNFLNKAKVDNLENKIIEIVKTKILPELENNESSSYNDRIKAILHQIELGFKRHKPEFGFGLLSSIVPTWVNGVDPVESLQIEKILTEFKEDFAANGVSIFKELLEKSLCNPEAQRFKFTMEPVADFTKQLAEDETVRLDKKVSELSEEDKQVIYDRNLNLAKLQGEEEDTDVLPTLTIDDIAKRGDFYAIDLGESNKKVVHERVVDTNGLIYAYALKDIAHLPTKYYKYLPLFNSCLTNLAGTETTPITELETRIQMLTGSLSFSSKVSADPYNIQQLKLQYVLSGMALKENAGAIYDLWYEILTSTKLDTSVEVLEKLATLIKNMGQNQLNSIAERGHSYASSESNLKLTPLKHISDITSGLTQVQFVMELNANLEKGGKEFLSKEIIPVLQEIRKFILQGDFKYRLVGDRTTIDDNEKLLSKFDEKITSGPVAATTDGLSSLLDSFDYNHPSENILVNLPFQVGYSSLGKLGASFSSKEGAALQILSQLYTFKNLHSKIRESNGAYGGGLTYDGLGGTLNFYSYRDPNPIKSIQTFKDTFSYGLNANWNDKDLQEAKLRIFQSVDAPINVASQGATAFFENIDDYLRQERRENFLNTSVKDLEAVTEKYLVGNKNNLSTVIGDNEILKVGDAWKIKNMQV</sequence>
<evidence type="ECO:0000256" key="10">
    <source>
        <dbReference type="ARBA" id="ARBA00022833"/>
    </source>
</evidence>
<dbReference type="GO" id="GO:0016485">
    <property type="term" value="P:protein processing"/>
    <property type="evidence" value="ECO:0007669"/>
    <property type="project" value="TreeGrafter"/>
</dbReference>
<comment type="function">
    <text evidence="15">Degrades mitochondrial transit peptides after their cleavage in the intermembrane space or in the matrix, and presequence peptides; clearance of these peptides is required to keep the presequence processing machinery running. Preferentially cleaves the N-terminal side of paired basic amino acid residues. Also degrades other unstructured peptides. May function as an ATP-dependent peptidase as opposed to a metalloendopeptidase.</text>
</comment>
<dbReference type="AlphaFoldDB" id="A0A367YF89"/>
<keyword evidence="12" id="KW-0482">Metalloprotease</keyword>
<name>A0A367YF89_9ASCO</name>
<dbReference type="Proteomes" id="UP000253472">
    <property type="component" value="Unassembled WGS sequence"/>
</dbReference>
<dbReference type="Pfam" id="PF00675">
    <property type="entry name" value="Peptidase_M16"/>
    <property type="match status" value="1"/>
</dbReference>
<evidence type="ECO:0000256" key="14">
    <source>
        <dbReference type="ARBA" id="ARBA00034552"/>
    </source>
</evidence>
<evidence type="ECO:0000256" key="5">
    <source>
        <dbReference type="ARBA" id="ARBA00011853"/>
    </source>
</evidence>
<dbReference type="PANTHER" id="PTHR43016:SF13">
    <property type="entry name" value="PRESEQUENCE PROTEASE, MITOCHONDRIAL"/>
    <property type="match status" value="1"/>
</dbReference>
<evidence type="ECO:0000313" key="17">
    <source>
        <dbReference type="EMBL" id="RCK64536.1"/>
    </source>
</evidence>
<keyword evidence="13" id="KW-0496">Mitochondrion</keyword>
<dbReference type="InterPro" id="IPR055130">
    <property type="entry name" value="PreP_C"/>
</dbReference>
<dbReference type="EMBL" id="QLNQ01000022">
    <property type="protein sequence ID" value="RCK64536.1"/>
    <property type="molecule type" value="Genomic_DNA"/>
</dbReference>
<evidence type="ECO:0000256" key="8">
    <source>
        <dbReference type="ARBA" id="ARBA00022723"/>
    </source>
</evidence>
<comment type="similarity">
    <text evidence="4">Belongs to the peptidase M16 family. PreP subfamily.</text>
</comment>
<proteinExistence type="inferred from homology"/>
<dbReference type="OrthoDB" id="10250783at2759"/>
<keyword evidence="8" id="KW-0479">Metal-binding</keyword>
<evidence type="ECO:0000256" key="9">
    <source>
        <dbReference type="ARBA" id="ARBA00022801"/>
    </source>
</evidence>
<keyword evidence="11" id="KW-0809">Transit peptide</keyword>
<evidence type="ECO:0000313" key="18">
    <source>
        <dbReference type="Proteomes" id="UP000253472"/>
    </source>
</evidence>
<organism evidence="17 18">
    <name type="scientific">Candida viswanathii</name>
    <dbReference type="NCBI Taxonomy" id="5486"/>
    <lineage>
        <taxon>Eukaryota</taxon>
        <taxon>Fungi</taxon>
        <taxon>Dikarya</taxon>
        <taxon>Ascomycota</taxon>
        <taxon>Saccharomycotina</taxon>
        <taxon>Pichiomycetes</taxon>
        <taxon>Debaryomycetaceae</taxon>
        <taxon>Candida/Lodderomyces clade</taxon>
        <taxon>Candida</taxon>
    </lineage>
</organism>
<evidence type="ECO:0000256" key="13">
    <source>
        <dbReference type="ARBA" id="ARBA00023128"/>
    </source>
</evidence>
<dbReference type="GO" id="GO:0004222">
    <property type="term" value="F:metalloendopeptidase activity"/>
    <property type="evidence" value="ECO:0007669"/>
    <property type="project" value="TreeGrafter"/>
</dbReference>
<evidence type="ECO:0000256" key="15">
    <source>
        <dbReference type="ARBA" id="ARBA00045897"/>
    </source>
</evidence>
<evidence type="ECO:0000256" key="12">
    <source>
        <dbReference type="ARBA" id="ARBA00023049"/>
    </source>
</evidence>
<dbReference type="PANTHER" id="PTHR43016">
    <property type="entry name" value="PRESEQUENCE PROTEASE"/>
    <property type="match status" value="1"/>
</dbReference>
<evidence type="ECO:0000256" key="3">
    <source>
        <dbReference type="ARBA" id="ARBA00004569"/>
    </source>
</evidence>
<keyword evidence="9" id="KW-0378">Hydrolase</keyword>
<comment type="subcellular location">
    <subcellularLocation>
        <location evidence="3">Mitochondrion intermembrane space</location>
    </subcellularLocation>
    <subcellularLocation>
        <location evidence="2">Mitochondrion matrix</location>
    </subcellularLocation>
</comment>
<evidence type="ECO:0000256" key="2">
    <source>
        <dbReference type="ARBA" id="ARBA00004305"/>
    </source>
</evidence>
<keyword evidence="10" id="KW-0862">Zinc</keyword>
<dbReference type="InterPro" id="IPR011249">
    <property type="entry name" value="Metalloenz_LuxS/M16"/>
</dbReference>
<dbReference type="SUPFAM" id="SSF63411">
    <property type="entry name" value="LuxS/MPP-like metallohydrolase"/>
    <property type="match status" value="4"/>
</dbReference>
<dbReference type="InterPro" id="IPR011765">
    <property type="entry name" value="Pept_M16_N"/>
</dbReference>
<feature type="domain" description="Peptidase M16C associated" evidence="16">
    <location>
        <begin position="509"/>
        <end position="761"/>
    </location>
</feature>
<dbReference type="FunFam" id="3.30.830.10:FF:000013">
    <property type="entry name" value="Mitochondrial presequence protease"/>
    <property type="match status" value="1"/>
</dbReference>
<keyword evidence="7 17" id="KW-0645">Protease</keyword>
<dbReference type="FunFam" id="3.30.830.10:FF:000011">
    <property type="entry name" value="Presequence protease, mitochondrial"/>
    <property type="match status" value="1"/>
</dbReference>
<dbReference type="Pfam" id="PF22516">
    <property type="entry name" value="PreP_C"/>
    <property type="match status" value="1"/>
</dbReference>
<accession>A0A367YF89</accession>
<comment type="subunit">
    <text evidence="5">Monomer and homodimer; homodimerization is induced by binding of the substrate.</text>
</comment>
<dbReference type="Gene3D" id="3.30.830.10">
    <property type="entry name" value="Metalloenzyme, LuxS/M16 peptidase-like"/>
    <property type="match status" value="4"/>
</dbReference>
<dbReference type="Pfam" id="PF05193">
    <property type="entry name" value="Peptidase_M16_C"/>
    <property type="match status" value="1"/>
</dbReference>
<dbReference type="InterPro" id="IPR013578">
    <property type="entry name" value="Peptidase_M16C_assoc"/>
</dbReference>
<gene>
    <name evidence="17" type="primary">CYM1_0</name>
    <name evidence="17" type="ORF">Cantr_00310</name>
</gene>